<dbReference type="InterPro" id="IPR032876">
    <property type="entry name" value="J_dom"/>
</dbReference>
<dbReference type="EMBL" id="QJJM01000003">
    <property type="protein sequence ID" value="PXW78145.1"/>
    <property type="molecule type" value="Genomic_DNA"/>
</dbReference>
<dbReference type="InterPro" id="IPR056490">
    <property type="entry name" value="Rcc01698_C"/>
</dbReference>
<dbReference type="Proteomes" id="UP000248014">
    <property type="component" value="Unassembled WGS sequence"/>
</dbReference>
<sequence>MATLVLSAVGTLVGGPLGGALGALLGRTVDQTLLFRPRDREGPRLVDLAVQSSQYGSAFAHVHGRARIAGTVIWATDLKERRIREGGGKGRPGTTRYSYSVSFAVALSARPIASVGRIWAEGNLLRGADGVFTSETDFRLHDGHGDQSVDPLIAAAEGVGQCPAYRGLAYAVFEDMALEEFGNRIPSLTFEVIGTDGEVQLNRLMAELVDALPSPRGDQAVAGWSLTGDTRRDAIQAIAAGFPVALSEEDGFLRTAWREAAAGPDMTITNRMLLPREQEAIGFLERRRSVRATGALALRYYEPERDYQPGLRRAGASSDGRVEHIDVPAVMTAGRAQQRVNELLRLDRDGRERIRLRLALFDMDLLPGKVVAIEGMAGEWLVRRWQWGAEGVDLELESRGKASGASTEVSDPGRSISSPDGPIGETRLAIFDLPSPMDRPMSHPHIGIAAAGRQPGWRGAHVYEADDAALPGEILDFLRIGATLGDVVVGPGPGSSLIRDDLNTITVELVRDGPFVLANADDDALSRGANMAMVGRELLQFARAEPMGDRTFRLSGLWRGRGGTEDAISAHGTDESFVLVNDALVLVDPDRVSARPDFQALAQGRGDAVPVHAGLTDIGRAMRPLAPVHPVCDVDADGSVTLRWVRRSRSGFAWRDQVEVPLDEAFEAYRVIILADGTEVAAIEVAAPSLAIDTVTMAHFRSAATVSLDALIVQRGALGVSSAVTVPLPR</sequence>
<feature type="domain" description="Tip attachment protein J" evidence="2">
    <location>
        <begin position="231"/>
        <end position="387"/>
    </location>
</feature>
<dbReference type="OrthoDB" id="8445115at2"/>
<feature type="domain" description="Rcc01698-like C-terminal" evidence="3">
    <location>
        <begin position="482"/>
        <end position="578"/>
    </location>
</feature>
<dbReference type="Pfam" id="PF13550">
    <property type="entry name" value="Phage-tail_3"/>
    <property type="match status" value="1"/>
</dbReference>
<evidence type="ECO:0000259" key="2">
    <source>
        <dbReference type="Pfam" id="PF13550"/>
    </source>
</evidence>
<keyword evidence="5" id="KW-1185">Reference proteome</keyword>
<dbReference type="RefSeq" id="WP_110297936.1">
    <property type="nucleotide sequence ID" value="NZ_QJJM01000003.1"/>
</dbReference>
<comment type="caution">
    <text evidence="4">The sequence shown here is derived from an EMBL/GenBank/DDBJ whole genome shotgun (WGS) entry which is preliminary data.</text>
</comment>
<protein>
    <submittedName>
        <fullName evidence="4">Putative tail protein</fullName>
    </submittedName>
</protein>
<accession>A0A2V3VDL7</accession>
<proteinExistence type="predicted"/>
<gene>
    <name evidence="4" type="ORF">C7451_103253</name>
</gene>
<evidence type="ECO:0000259" key="3">
    <source>
        <dbReference type="Pfam" id="PF23666"/>
    </source>
</evidence>
<organism evidence="4 5">
    <name type="scientific">Blastomonas natatoria</name>
    <dbReference type="NCBI Taxonomy" id="34015"/>
    <lineage>
        <taxon>Bacteria</taxon>
        <taxon>Pseudomonadati</taxon>
        <taxon>Pseudomonadota</taxon>
        <taxon>Alphaproteobacteria</taxon>
        <taxon>Sphingomonadales</taxon>
        <taxon>Sphingomonadaceae</taxon>
        <taxon>Blastomonas</taxon>
    </lineage>
</organism>
<evidence type="ECO:0000256" key="1">
    <source>
        <dbReference type="SAM" id="MobiDB-lite"/>
    </source>
</evidence>
<evidence type="ECO:0000313" key="4">
    <source>
        <dbReference type="EMBL" id="PXW78145.1"/>
    </source>
</evidence>
<dbReference type="Pfam" id="PF23666">
    <property type="entry name" value="Rcc01698_C"/>
    <property type="match status" value="1"/>
</dbReference>
<dbReference type="AlphaFoldDB" id="A0A2V3VDL7"/>
<feature type="region of interest" description="Disordered" evidence="1">
    <location>
        <begin position="397"/>
        <end position="424"/>
    </location>
</feature>
<evidence type="ECO:0000313" key="5">
    <source>
        <dbReference type="Proteomes" id="UP000248014"/>
    </source>
</evidence>
<name>A0A2V3VDL7_9SPHN</name>
<reference evidence="4 5" key="1">
    <citation type="submission" date="2018-05" db="EMBL/GenBank/DDBJ databases">
        <title>Genomic Encyclopedia of Type Strains, Phase IV (KMG-IV): sequencing the most valuable type-strain genomes for metagenomic binning, comparative biology and taxonomic classification.</title>
        <authorList>
            <person name="Goeker M."/>
        </authorList>
    </citation>
    <scope>NUCLEOTIDE SEQUENCE [LARGE SCALE GENOMIC DNA]</scope>
    <source>
        <strain evidence="4 5">DSM 3183</strain>
    </source>
</reference>